<evidence type="ECO:0000313" key="2">
    <source>
        <dbReference type="Proteomes" id="UP000008216"/>
    </source>
</evidence>
<organism evidence="1 2">
    <name type="scientific">Escherichia coli O1:K1 / APEC</name>
    <dbReference type="NCBI Taxonomy" id="405955"/>
    <lineage>
        <taxon>Bacteria</taxon>
        <taxon>Pseudomonadati</taxon>
        <taxon>Pseudomonadota</taxon>
        <taxon>Gammaproteobacteria</taxon>
        <taxon>Enterobacterales</taxon>
        <taxon>Enterobacteriaceae</taxon>
        <taxon>Escherichia</taxon>
    </lineage>
</organism>
<accession>A0A0H2YYW6</accession>
<dbReference type="Gene3D" id="1.10.3600.10">
    <property type="entry name" value="Putative bacterial toxin ydaT"/>
    <property type="match status" value="1"/>
</dbReference>
<dbReference type="Pfam" id="PF06254">
    <property type="entry name" value="YdaT_toxin"/>
    <property type="match status" value="1"/>
</dbReference>
<keyword evidence="2" id="KW-1185">Reference proteome</keyword>
<gene>
    <name evidence="1" type="ORF">APECO1_378</name>
</gene>
<protein>
    <submittedName>
        <fullName evidence="1">Uncharacterized protein</fullName>
    </submittedName>
</protein>
<evidence type="ECO:0000313" key="1">
    <source>
        <dbReference type="EMBL" id="ABJ00677.1"/>
    </source>
</evidence>
<name>A0A0H2YYW6_ECOK1</name>
<dbReference type="HOGENOM" id="CLU_151834_0_0_6"/>
<proteinExistence type="predicted"/>
<dbReference type="KEGG" id="ecv:APECO1_378"/>
<sequence>MSYTYRRLSFPVLIIIRLLTKGGFMKIKHEHIRMAMNAWARPDGEKVPAAGITQAYFELGMTFPELYDDSHPEALARNTQKIFRWIEKDTPDAVEKIQALLPAIEKAMPPLLVARMRSHSSAYFRELVETRERLVRDADDFVAVAIAGFNQMNRGGPAGNAVAVH</sequence>
<dbReference type="EMBL" id="CP000468">
    <property type="protein sequence ID" value="ABJ00677.1"/>
    <property type="molecule type" value="Genomic_DNA"/>
</dbReference>
<dbReference type="InterPro" id="IPR009364">
    <property type="entry name" value="YdaT-like"/>
</dbReference>
<dbReference type="Proteomes" id="UP000008216">
    <property type="component" value="Chromosome"/>
</dbReference>
<reference evidence="1 2" key="1">
    <citation type="journal article" date="2007" name="J. Bacteriol.">
        <title>The genome sequence of avian pathogenic Escherichia coli strain O1:K1:H7 shares strong similarities with human extraintestinal pathogenic E. coli genomes.</title>
        <authorList>
            <person name="Johnson T.J."/>
            <person name="Kariyawasam S."/>
            <person name="Wannemuehler Y."/>
            <person name="Mangiamele P."/>
            <person name="Johnson S.J."/>
            <person name="Doetkott C."/>
            <person name="Skyberg J.A."/>
            <person name="Lynne A.M."/>
            <person name="Johnson J.R."/>
            <person name="Nolan L.K."/>
        </authorList>
    </citation>
    <scope>NUCLEOTIDE SEQUENCE [LARGE SCALE GENOMIC DNA]</scope>
    <source>
        <strain evidence="1">APEC O1</strain>
    </source>
</reference>
<dbReference type="AlphaFoldDB" id="A0A0H2YYW6"/>
<dbReference type="InterPro" id="IPR037042">
    <property type="entry name" value="YdaT-like_sf"/>
</dbReference>